<feature type="chain" id="PRO_5002551908" evidence="2">
    <location>
        <begin position="35"/>
        <end position="264"/>
    </location>
</feature>
<dbReference type="EMBL" id="CP011371">
    <property type="protein sequence ID" value="AKJ28491.1"/>
    <property type="molecule type" value="Genomic_DNA"/>
</dbReference>
<dbReference type="InterPro" id="IPR021455">
    <property type="entry name" value="DUF3106"/>
</dbReference>
<feature type="region of interest" description="Disordered" evidence="1">
    <location>
        <begin position="160"/>
        <end position="196"/>
    </location>
</feature>
<proteinExistence type="predicted"/>
<keyword evidence="2" id="KW-0732">Signal</keyword>
<feature type="compositionally biased region" description="Low complexity" evidence="1">
    <location>
        <begin position="187"/>
        <end position="196"/>
    </location>
</feature>
<dbReference type="RefSeq" id="WP_047194347.1">
    <property type="nucleotide sequence ID" value="NZ_CP011371.1"/>
</dbReference>
<keyword evidence="3" id="KW-0812">Transmembrane</keyword>
<feature type="signal peptide" evidence="2">
    <location>
        <begin position="1"/>
        <end position="34"/>
    </location>
</feature>
<keyword evidence="4" id="KW-1185">Reference proteome</keyword>
<evidence type="ECO:0000313" key="3">
    <source>
        <dbReference type="EMBL" id="AKJ28491.1"/>
    </source>
</evidence>
<dbReference type="KEGG" id="pbh:AAW51_1800"/>
<organism evidence="3 4">
    <name type="scientific">Caldimonas brevitalea</name>
    <dbReference type="NCBI Taxonomy" id="413882"/>
    <lineage>
        <taxon>Bacteria</taxon>
        <taxon>Pseudomonadati</taxon>
        <taxon>Pseudomonadota</taxon>
        <taxon>Betaproteobacteria</taxon>
        <taxon>Burkholderiales</taxon>
        <taxon>Sphaerotilaceae</taxon>
        <taxon>Caldimonas</taxon>
    </lineage>
</organism>
<dbReference type="STRING" id="413882.AAW51_1800"/>
<evidence type="ECO:0000256" key="2">
    <source>
        <dbReference type="SAM" id="SignalP"/>
    </source>
</evidence>
<keyword evidence="3" id="KW-0472">Membrane</keyword>
<reference evidence="3 4" key="1">
    <citation type="submission" date="2015-05" db="EMBL/GenBank/DDBJ databases">
        <authorList>
            <person name="Tang B."/>
            <person name="Yu Y."/>
        </authorList>
    </citation>
    <scope>NUCLEOTIDE SEQUENCE [LARGE SCALE GENOMIC DNA]</scope>
    <source>
        <strain evidence="3 4">DSM 7029</strain>
    </source>
</reference>
<name>A0A0G3BMB0_9BURK</name>
<evidence type="ECO:0000313" key="4">
    <source>
        <dbReference type="Proteomes" id="UP000035352"/>
    </source>
</evidence>
<accession>A0A0G3BMB0</accession>
<protein>
    <submittedName>
        <fullName evidence="3">Transmembrane protein</fullName>
    </submittedName>
</protein>
<sequence length="264" mass="28353">MNHPAHGRRRWVTRRRRGLAVAVACLMAGMTASAAPPGGQAEGQRAVPAATAPRAGGPSWSELSPAQQSALRPLQREWAGIDAPRKQKWMGIASRFPSLSPSEQARLQERMTEWVRLSPEQRRTARVNYRDAKDLSSAEERRDRWAAYQALSEEERLKLARKAQGGPAGKTAGGKPVKAAAADKTKPPAATGPATVPLSPVMLQARPGATTTSIKKRPAPPWHQQAGMPKIAATPDFVDANTLLPRVGPQGVATDTGEAPARRK</sequence>
<dbReference type="PATRIC" id="fig|413882.6.peg.1894"/>
<feature type="region of interest" description="Disordered" evidence="1">
    <location>
        <begin position="242"/>
        <end position="264"/>
    </location>
</feature>
<dbReference type="OrthoDB" id="9796567at2"/>
<gene>
    <name evidence="3" type="ORF">AAW51_1800</name>
</gene>
<feature type="region of interest" description="Disordered" evidence="1">
    <location>
        <begin position="33"/>
        <end position="68"/>
    </location>
</feature>
<dbReference type="AlphaFoldDB" id="A0A0G3BMB0"/>
<dbReference type="Pfam" id="PF11304">
    <property type="entry name" value="DUF3106"/>
    <property type="match status" value="1"/>
</dbReference>
<evidence type="ECO:0000256" key="1">
    <source>
        <dbReference type="SAM" id="MobiDB-lite"/>
    </source>
</evidence>
<dbReference type="Proteomes" id="UP000035352">
    <property type="component" value="Chromosome"/>
</dbReference>